<evidence type="ECO:0000256" key="10">
    <source>
        <dbReference type="ARBA" id="ARBA00022975"/>
    </source>
</evidence>
<dbReference type="STRING" id="1286528.NHE_0163"/>
<keyword evidence="9" id="KW-0288">FMN</keyword>
<evidence type="ECO:0000313" key="16">
    <source>
        <dbReference type="EMBL" id="AHX11128.1"/>
    </source>
</evidence>
<dbReference type="PANTHER" id="PTHR48109:SF4">
    <property type="entry name" value="DIHYDROOROTATE DEHYDROGENASE (QUINONE), MITOCHONDRIAL"/>
    <property type="match status" value="1"/>
</dbReference>
<protein>
    <recommendedName>
        <fullName evidence="7 14">Dihydroorotate dehydrogenase (quinone)</fullName>
        <ecNumber evidence="6 14">1.3.5.2</ecNumber>
    </recommendedName>
</protein>
<evidence type="ECO:0000259" key="15">
    <source>
        <dbReference type="Pfam" id="PF01180"/>
    </source>
</evidence>
<keyword evidence="8" id="KW-0285">Flavoprotein</keyword>
<dbReference type="InterPro" id="IPR012135">
    <property type="entry name" value="Dihydroorotate_DH_1_2"/>
</dbReference>
<evidence type="ECO:0000256" key="7">
    <source>
        <dbReference type="ARBA" id="ARBA00018366"/>
    </source>
</evidence>
<dbReference type="Gene3D" id="3.20.20.70">
    <property type="entry name" value="Aldolase class I"/>
    <property type="match status" value="1"/>
</dbReference>
<accession>X5H353</accession>
<comment type="function">
    <text evidence="2">Catalyzes the conversion of dihydroorotate to orotate with quinone as electron acceptor.</text>
</comment>
<feature type="domain" description="Dihydroorotate dehydrogenase catalytic" evidence="15">
    <location>
        <begin position="42"/>
        <end position="330"/>
    </location>
</feature>
<dbReference type="InterPro" id="IPR050074">
    <property type="entry name" value="DHO_dehydrogenase"/>
</dbReference>
<dbReference type="Pfam" id="PF01180">
    <property type="entry name" value="DHO_dh"/>
    <property type="match status" value="1"/>
</dbReference>
<dbReference type="NCBIfam" id="NF003652">
    <property type="entry name" value="PRK05286.2-5"/>
    <property type="match status" value="1"/>
</dbReference>
<evidence type="ECO:0000313" key="17">
    <source>
        <dbReference type="Proteomes" id="UP000023755"/>
    </source>
</evidence>
<comment type="pathway">
    <text evidence="4">Pyrimidine metabolism; UMP biosynthesis via de novo pathway; orotate from (S)-dihydroorotate (quinone route): step 1/1.</text>
</comment>
<dbReference type="UniPathway" id="UPA00070">
    <property type="reaction ID" value="UER00946"/>
</dbReference>
<dbReference type="NCBIfam" id="TIGR01036">
    <property type="entry name" value="pyrD_sub2"/>
    <property type="match status" value="1"/>
</dbReference>
<dbReference type="KEGG" id="nhm:NHE_0163"/>
<evidence type="ECO:0000256" key="2">
    <source>
        <dbReference type="ARBA" id="ARBA00003125"/>
    </source>
</evidence>
<evidence type="ECO:0000256" key="3">
    <source>
        <dbReference type="ARBA" id="ARBA00004370"/>
    </source>
</evidence>
<name>X5H353_9RICK</name>
<evidence type="ECO:0000256" key="5">
    <source>
        <dbReference type="ARBA" id="ARBA00005359"/>
    </source>
</evidence>
<gene>
    <name evidence="16" type="primary">pyrD</name>
    <name evidence="16" type="ORF">NHE_0163</name>
</gene>
<dbReference type="InterPro" id="IPR013785">
    <property type="entry name" value="Aldolase_TIM"/>
</dbReference>
<evidence type="ECO:0000256" key="13">
    <source>
        <dbReference type="ARBA" id="ARBA00048639"/>
    </source>
</evidence>
<dbReference type="InterPro" id="IPR001295">
    <property type="entry name" value="Dihydroorotate_DH_CS"/>
</dbReference>
<keyword evidence="12" id="KW-0472">Membrane</keyword>
<evidence type="ECO:0000256" key="9">
    <source>
        <dbReference type="ARBA" id="ARBA00022643"/>
    </source>
</evidence>
<dbReference type="InterPro" id="IPR005720">
    <property type="entry name" value="Dihydroorotate_DH_cat"/>
</dbReference>
<keyword evidence="17" id="KW-1185">Reference proteome</keyword>
<evidence type="ECO:0000256" key="4">
    <source>
        <dbReference type="ARBA" id="ARBA00005161"/>
    </source>
</evidence>
<evidence type="ECO:0000256" key="12">
    <source>
        <dbReference type="ARBA" id="ARBA00023136"/>
    </source>
</evidence>
<dbReference type="OrthoDB" id="9802377at2"/>
<comment type="similarity">
    <text evidence="5">Belongs to the dihydroorotate dehydrogenase family. Type 2 subfamily.</text>
</comment>
<dbReference type="GO" id="GO:0016020">
    <property type="term" value="C:membrane"/>
    <property type="evidence" value="ECO:0007669"/>
    <property type="project" value="UniProtKB-SubCell"/>
</dbReference>
<evidence type="ECO:0000256" key="6">
    <source>
        <dbReference type="ARBA" id="ARBA00012791"/>
    </source>
</evidence>
<dbReference type="EC" id="1.3.5.2" evidence="6 14"/>
<evidence type="ECO:0000256" key="8">
    <source>
        <dbReference type="ARBA" id="ARBA00022630"/>
    </source>
</evidence>
<dbReference type="PROSITE" id="PS00911">
    <property type="entry name" value="DHODEHASE_1"/>
    <property type="match status" value="1"/>
</dbReference>
<dbReference type="GO" id="GO:0044205">
    <property type="term" value="P:'de novo' UMP biosynthetic process"/>
    <property type="evidence" value="ECO:0007669"/>
    <property type="project" value="UniProtKB-UniPathway"/>
</dbReference>
<comment type="catalytic activity">
    <reaction evidence="13">
        <text>(S)-dihydroorotate + a quinone = orotate + a quinol</text>
        <dbReference type="Rhea" id="RHEA:30187"/>
        <dbReference type="ChEBI" id="CHEBI:24646"/>
        <dbReference type="ChEBI" id="CHEBI:30839"/>
        <dbReference type="ChEBI" id="CHEBI:30864"/>
        <dbReference type="ChEBI" id="CHEBI:132124"/>
        <dbReference type="EC" id="1.3.5.2"/>
    </reaction>
</comment>
<reference evidence="16 17" key="1">
    <citation type="submission" date="2014-03" db="EMBL/GenBank/DDBJ databases">
        <title>Sequencing and Comparison of Genomes and Transcriptome Profiles of Human Ehrlichiosis Agents.</title>
        <authorList>
            <person name="Lin M."/>
            <person name="Daugherty S.C."/>
            <person name="Nagaraj S."/>
            <person name="Cheng Z."/>
            <person name="Xiong Q."/>
            <person name="Lin F.-Y."/>
            <person name="Sengamalay N."/>
            <person name="Ott S."/>
            <person name="Godinez A."/>
            <person name="Tallon L.J."/>
            <person name="Sadzewicz L."/>
            <person name="Fraser C.M."/>
            <person name="Dunning Hotopp J.C."/>
            <person name="Rikihisa Y."/>
        </authorList>
    </citation>
    <scope>NUCLEOTIDE SEQUENCE [LARGE SCALE GENOMIC DNA]</scope>
    <source>
        <strain evidence="16 17">Oregon</strain>
    </source>
</reference>
<keyword evidence="11 16" id="KW-0560">Oxidoreductase</keyword>
<comment type="cofactor">
    <cofactor evidence="1">
        <name>FMN</name>
        <dbReference type="ChEBI" id="CHEBI:58210"/>
    </cofactor>
</comment>
<organism evidence="16 17">
    <name type="scientific">Neorickettsia helminthoeca str. Oregon</name>
    <dbReference type="NCBI Taxonomy" id="1286528"/>
    <lineage>
        <taxon>Bacteria</taxon>
        <taxon>Pseudomonadati</taxon>
        <taxon>Pseudomonadota</taxon>
        <taxon>Alphaproteobacteria</taxon>
        <taxon>Rickettsiales</taxon>
        <taxon>Anaplasmataceae</taxon>
        <taxon>Neorickettsia</taxon>
    </lineage>
</organism>
<comment type="subcellular location">
    <subcellularLocation>
        <location evidence="3">Membrane</location>
    </subcellularLocation>
</comment>
<evidence type="ECO:0000256" key="11">
    <source>
        <dbReference type="ARBA" id="ARBA00023002"/>
    </source>
</evidence>
<dbReference type="CDD" id="cd04738">
    <property type="entry name" value="DHOD_2_like"/>
    <property type="match status" value="1"/>
</dbReference>
<keyword evidence="10" id="KW-0665">Pyrimidine biosynthesis</keyword>
<dbReference type="AlphaFoldDB" id="X5H353"/>
<dbReference type="GO" id="GO:0006207">
    <property type="term" value="P:'de novo' pyrimidine nucleobase biosynthetic process"/>
    <property type="evidence" value="ECO:0007669"/>
    <property type="project" value="UniProtKB-UniRule"/>
</dbReference>
<dbReference type="Proteomes" id="UP000023755">
    <property type="component" value="Chromosome"/>
</dbReference>
<dbReference type="GO" id="GO:0106430">
    <property type="term" value="F:dihydroorotate dehydrogenase (quinone) activity"/>
    <property type="evidence" value="ECO:0007669"/>
    <property type="project" value="UniProtKB-EC"/>
</dbReference>
<dbReference type="RefSeq" id="WP_038558889.1">
    <property type="nucleotide sequence ID" value="NZ_CP007481.1"/>
</dbReference>
<dbReference type="NCBIfam" id="NF003645">
    <property type="entry name" value="PRK05286.1-2"/>
    <property type="match status" value="1"/>
</dbReference>
<sequence length="347" mass="37952">MCEKLLVSLLQCLPPSLAHEITCIALRCFPGISRNSFEDPVLENEVCGLSFKNPVGIAAGFDKNAECVNPLSRTGFGFLELGTVTLKPQKGNPKPRLFRLPEDRAVINRLGFNNKGVEYFLKRLVKAKYNRSLPPIGVNIGKNATSLDAISDYARLAKRVSKVADYVTLNISSPNTAKLRDMQKIEILQQLLVSVKAAVVEGMPIFIKVAPDLTDEAKVDIMQLAVKQKVTGIIVANTTIGCREKLKSKCKVEYGGLSGAPLFELSTTLLREMYKYAGGRLVFIGCGGVSDVETAYIKIRNGATLIQVYTAFTYQGFGLLNEIKKGLAQRIKSDGFRSINEAIGLDV</sequence>
<proteinExistence type="inferred from homology"/>
<dbReference type="EMBL" id="CP007481">
    <property type="protein sequence ID" value="AHX11128.1"/>
    <property type="molecule type" value="Genomic_DNA"/>
</dbReference>
<evidence type="ECO:0000256" key="1">
    <source>
        <dbReference type="ARBA" id="ARBA00001917"/>
    </source>
</evidence>
<dbReference type="SUPFAM" id="SSF51395">
    <property type="entry name" value="FMN-linked oxidoreductases"/>
    <property type="match status" value="1"/>
</dbReference>
<dbReference type="InterPro" id="IPR005719">
    <property type="entry name" value="Dihydroorotate_DH_2"/>
</dbReference>
<dbReference type="PANTHER" id="PTHR48109">
    <property type="entry name" value="DIHYDROOROTATE DEHYDROGENASE (QUINONE), MITOCHONDRIAL-RELATED"/>
    <property type="match status" value="1"/>
</dbReference>
<dbReference type="GO" id="GO:0005737">
    <property type="term" value="C:cytoplasm"/>
    <property type="evidence" value="ECO:0007669"/>
    <property type="project" value="InterPro"/>
</dbReference>
<dbReference type="PIRSF" id="PIRSF000164">
    <property type="entry name" value="DHO_oxidase"/>
    <property type="match status" value="1"/>
</dbReference>
<evidence type="ECO:0000256" key="14">
    <source>
        <dbReference type="NCBIfam" id="TIGR01036"/>
    </source>
</evidence>
<dbReference type="HOGENOM" id="CLU_013640_2_0_5"/>